<accession>A0ABP3W4T6</accession>
<protein>
    <submittedName>
        <fullName evidence="3">Alpha/beta hydrolase</fullName>
    </submittedName>
</protein>
<dbReference type="InterPro" id="IPR050266">
    <property type="entry name" value="AB_hydrolase_sf"/>
</dbReference>
<dbReference type="Proteomes" id="UP001500573">
    <property type="component" value="Unassembled WGS sequence"/>
</dbReference>
<dbReference type="Gene3D" id="3.40.50.1820">
    <property type="entry name" value="alpha/beta hydrolase"/>
    <property type="match status" value="1"/>
</dbReference>
<dbReference type="GO" id="GO:0016787">
    <property type="term" value="F:hydrolase activity"/>
    <property type="evidence" value="ECO:0007669"/>
    <property type="project" value="UniProtKB-KW"/>
</dbReference>
<reference evidence="4" key="1">
    <citation type="journal article" date="2019" name="Int. J. Syst. Evol. Microbiol.">
        <title>The Global Catalogue of Microorganisms (GCM) 10K type strain sequencing project: providing services to taxonomists for standard genome sequencing and annotation.</title>
        <authorList>
            <consortium name="The Broad Institute Genomics Platform"/>
            <consortium name="The Broad Institute Genome Sequencing Center for Infectious Disease"/>
            <person name="Wu L."/>
            <person name="Ma J."/>
        </authorList>
    </citation>
    <scope>NUCLEOTIDE SEQUENCE [LARGE SCALE GENOMIC DNA]</scope>
    <source>
        <strain evidence="4">JCM 15515</strain>
    </source>
</reference>
<dbReference type="PANTHER" id="PTHR43798:SF33">
    <property type="entry name" value="HYDROLASE, PUTATIVE (AFU_ORTHOLOGUE AFUA_2G14860)-RELATED"/>
    <property type="match status" value="1"/>
</dbReference>
<dbReference type="PRINTS" id="PR00111">
    <property type="entry name" value="ABHYDROLASE"/>
</dbReference>
<evidence type="ECO:0000256" key="1">
    <source>
        <dbReference type="SAM" id="SignalP"/>
    </source>
</evidence>
<evidence type="ECO:0000259" key="2">
    <source>
        <dbReference type="Pfam" id="PF00561"/>
    </source>
</evidence>
<dbReference type="SUPFAM" id="SSF53474">
    <property type="entry name" value="alpha/beta-Hydrolases"/>
    <property type="match status" value="1"/>
</dbReference>
<sequence length="302" mass="32591">MMSLNTFSRWQGWLAGAALMAASVLAQAAVPPYAVTAPDGVVIAVQEAGDPNGKPILFIHGLLGSHLSWEKQVNSPELQRYRLITFDLRGHGVSGQPERADAYREGRRWADDLAAVIAGSGARQPVLVGWSLGAAVITNYLAAYGDEKIAGAVYVGGVIELEPEQIVPQPHAYRGMASPDLKTHLDAEREFVRLCFARQPDADTFQRLVANAAMASEHMQNAVHGMTLDARKGLGALHKPLLLIYGAQDALVQAKPSFNRARALNPGALGKFYPESGHAPFLEEAERFNRDLSTFVDTAAGR</sequence>
<dbReference type="InterPro" id="IPR000073">
    <property type="entry name" value="AB_hydrolase_1"/>
</dbReference>
<feature type="signal peptide" evidence="1">
    <location>
        <begin position="1"/>
        <end position="28"/>
    </location>
</feature>
<dbReference type="Pfam" id="PF00561">
    <property type="entry name" value="Abhydrolase_1"/>
    <property type="match status" value="1"/>
</dbReference>
<feature type="domain" description="AB hydrolase-1" evidence="2">
    <location>
        <begin position="54"/>
        <end position="285"/>
    </location>
</feature>
<feature type="chain" id="PRO_5047357301" evidence="1">
    <location>
        <begin position="29"/>
        <end position="302"/>
    </location>
</feature>
<keyword evidence="1" id="KW-0732">Signal</keyword>
<comment type="caution">
    <text evidence="3">The sequence shown here is derived from an EMBL/GenBank/DDBJ whole genome shotgun (WGS) entry which is preliminary data.</text>
</comment>
<keyword evidence="4" id="KW-1185">Reference proteome</keyword>
<keyword evidence="3" id="KW-0378">Hydrolase</keyword>
<evidence type="ECO:0000313" key="4">
    <source>
        <dbReference type="Proteomes" id="UP001500573"/>
    </source>
</evidence>
<dbReference type="EMBL" id="BAAAEX010000008">
    <property type="protein sequence ID" value="GAA0777269.1"/>
    <property type="molecule type" value="Genomic_DNA"/>
</dbReference>
<name>A0ABP3W4T6_9BURK</name>
<proteinExistence type="predicted"/>
<evidence type="ECO:0000313" key="3">
    <source>
        <dbReference type="EMBL" id="GAA0777269.1"/>
    </source>
</evidence>
<dbReference type="InterPro" id="IPR029058">
    <property type="entry name" value="AB_hydrolase_fold"/>
</dbReference>
<dbReference type="PANTHER" id="PTHR43798">
    <property type="entry name" value="MONOACYLGLYCEROL LIPASE"/>
    <property type="match status" value="1"/>
</dbReference>
<organism evidence="3 4">
    <name type="scientific">Castellaniella ginsengisoli</name>
    <dbReference type="NCBI Taxonomy" id="546114"/>
    <lineage>
        <taxon>Bacteria</taxon>
        <taxon>Pseudomonadati</taxon>
        <taxon>Pseudomonadota</taxon>
        <taxon>Betaproteobacteria</taxon>
        <taxon>Burkholderiales</taxon>
        <taxon>Alcaligenaceae</taxon>
        <taxon>Castellaniella</taxon>
    </lineage>
</organism>
<gene>
    <name evidence="3" type="ORF">GCM10009108_12680</name>
</gene>